<dbReference type="EMBL" id="CP002217">
    <property type="protein sequence ID" value="ADN57805.1"/>
    <property type="molecule type" value="Genomic_DNA"/>
</dbReference>
<feature type="binding site" evidence="5">
    <location>
        <position position="311"/>
    </location>
    <ligand>
        <name>FAD</name>
        <dbReference type="ChEBI" id="CHEBI:57692"/>
    </ligand>
</feature>
<evidence type="ECO:0000313" key="7">
    <source>
        <dbReference type="EMBL" id="ADN57805.1"/>
    </source>
</evidence>
<dbReference type="HAMAP" id="MF_01685">
    <property type="entry name" value="FENR2"/>
    <property type="match status" value="1"/>
</dbReference>
<dbReference type="GO" id="GO:0050660">
    <property type="term" value="F:flavin adenine dinucleotide binding"/>
    <property type="evidence" value="ECO:0007669"/>
    <property type="project" value="UniProtKB-UniRule"/>
</dbReference>
<dbReference type="InterPro" id="IPR036188">
    <property type="entry name" value="FAD/NAD-bd_sf"/>
</dbReference>
<feature type="binding site" evidence="5">
    <location>
        <position position="60"/>
    </location>
    <ligand>
        <name>FAD</name>
        <dbReference type="ChEBI" id="CHEBI:57692"/>
    </ligand>
</feature>
<dbReference type="SUPFAM" id="SSF51905">
    <property type="entry name" value="FAD/NAD(P)-binding domain"/>
    <property type="match status" value="1"/>
</dbReference>
<dbReference type="OrthoDB" id="9806179at2"/>
<dbReference type="PRINTS" id="PR00368">
    <property type="entry name" value="FADPNR"/>
</dbReference>
<dbReference type="InterPro" id="IPR050097">
    <property type="entry name" value="Ferredoxin-NADP_redctase_2"/>
</dbReference>
<dbReference type="HOGENOM" id="CLU_031864_5_5_4"/>
<dbReference type="STRING" id="640512.BC1003_1839"/>
<feature type="binding site" evidence="5">
    <location>
        <position position="55"/>
    </location>
    <ligand>
        <name>FAD</name>
        <dbReference type="ChEBI" id="CHEBI:57692"/>
    </ligand>
</feature>
<organism evidence="7">
    <name type="scientific">Burkholderia sp. (strain CCGE1003)</name>
    <dbReference type="NCBI Taxonomy" id="640512"/>
    <lineage>
        <taxon>Bacteria</taxon>
        <taxon>Pseudomonadati</taxon>
        <taxon>Pseudomonadota</taxon>
        <taxon>Betaproteobacteria</taxon>
        <taxon>Burkholderiales</taxon>
        <taxon>Burkholderiaceae</taxon>
        <taxon>Burkholderia</taxon>
    </lineage>
</organism>
<protein>
    <recommendedName>
        <fullName evidence="5">Ferredoxin--NADP reductase</fullName>
        <shortName evidence="5">FNR</shortName>
        <shortName evidence="5">Fd-NADP(+) reductase</shortName>
        <ecNumber evidence="5">1.18.1.2</ecNumber>
    </recommendedName>
</protein>
<gene>
    <name evidence="7" type="ordered locus">BC1003_1839</name>
</gene>
<comment type="subunit">
    <text evidence="5">Homodimer.</text>
</comment>
<dbReference type="InterPro" id="IPR022890">
    <property type="entry name" value="Fd--NADP_Rdtase_type_2"/>
</dbReference>
<dbReference type="Pfam" id="PF07992">
    <property type="entry name" value="Pyr_redox_2"/>
    <property type="match status" value="1"/>
</dbReference>
<comment type="caution">
    <text evidence="5">Lacks conserved residue(s) required for the propagation of feature annotation.</text>
</comment>
<proteinExistence type="inferred from homology"/>
<keyword evidence="1 5" id="KW-0285">Flavoprotein</keyword>
<dbReference type="eggNOG" id="COG0492">
    <property type="taxonomic scope" value="Bacteria"/>
</dbReference>
<feature type="binding site" evidence="5">
    <location>
        <position position="100"/>
    </location>
    <ligand>
        <name>FAD</name>
        <dbReference type="ChEBI" id="CHEBI:57692"/>
    </ligand>
</feature>
<keyword evidence="3 5" id="KW-0521">NADP</keyword>
<dbReference type="PRINTS" id="PR00469">
    <property type="entry name" value="PNDRDTASEII"/>
</dbReference>
<feature type="domain" description="FAD/NAD(P)-binding" evidence="6">
    <location>
        <begin position="19"/>
        <end position="316"/>
    </location>
</feature>
<name>E1T9C2_BURSG</name>
<dbReference type="PANTHER" id="PTHR48105">
    <property type="entry name" value="THIOREDOXIN REDUCTASE 1-RELATED-RELATED"/>
    <property type="match status" value="1"/>
</dbReference>
<keyword evidence="2 5" id="KW-0274">FAD</keyword>
<comment type="catalytic activity">
    <reaction evidence="5">
        <text>2 reduced [2Fe-2S]-[ferredoxin] + NADP(+) + H(+) = 2 oxidized [2Fe-2S]-[ferredoxin] + NADPH</text>
        <dbReference type="Rhea" id="RHEA:20125"/>
        <dbReference type="Rhea" id="RHEA-COMP:10000"/>
        <dbReference type="Rhea" id="RHEA-COMP:10001"/>
        <dbReference type="ChEBI" id="CHEBI:15378"/>
        <dbReference type="ChEBI" id="CHEBI:33737"/>
        <dbReference type="ChEBI" id="CHEBI:33738"/>
        <dbReference type="ChEBI" id="CHEBI:57783"/>
        <dbReference type="ChEBI" id="CHEBI:58349"/>
        <dbReference type="EC" id="1.18.1.2"/>
    </reaction>
</comment>
<evidence type="ECO:0000256" key="4">
    <source>
        <dbReference type="ARBA" id="ARBA00023002"/>
    </source>
</evidence>
<dbReference type="InterPro" id="IPR023753">
    <property type="entry name" value="FAD/NAD-binding_dom"/>
</dbReference>
<reference evidence="7" key="1">
    <citation type="submission" date="2010-09" db="EMBL/GenBank/DDBJ databases">
        <title>Complete sequence of chromosome1 of Burkholderia sp. CCGE1003.</title>
        <authorList>
            <consortium name="US DOE Joint Genome Institute"/>
            <person name="Lucas S."/>
            <person name="Copeland A."/>
            <person name="Lapidus A."/>
            <person name="Cheng J.-F."/>
            <person name="Bruce D."/>
            <person name="Goodwin L."/>
            <person name="Pitluck S."/>
            <person name="Daligault H."/>
            <person name="Davenport K."/>
            <person name="Detter J.C."/>
            <person name="Han C."/>
            <person name="Tapia R."/>
            <person name="Land M."/>
            <person name="Hauser L."/>
            <person name="Jeffries C."/>
            <person name="Kyrpides N."/>
            <person name="Ivanova N."/>
            <person name="Ovchinnikova G."/>
            <person name="Martinez-Romero E."/>
            <person name="Rogel M.A."/>
            <person name="Auchtung J."/>
            <person name="Tiedje J.M."/>
            <person name="Woyke T."/>
        </authorList>
    </citation>
    <scope>NUCLEOTIDE SEQUENCE</scope>
    <source>
        <strain evidence="7">CCGE1003</strain>
    </source>
</reference>
<keyword evidence="4 5" id="KW-0560">Oxidoreductase</keyword>
<accession>E1T9C2</accession>
<dbReference type="GO" id="GO:0004324">
    <property type="term" value="F:ferredoxin-NADP+ reductase activity"/>
    <property type="evidence" value="ECO:0007669"/>
    <property type="project" value="UniProtKB-UniRule"/>
</dbReference>
<evidence type="ECO:0000256" key="2">
    <source>
        <dbReference type="ARBA" id="ARBA00022827"/>
    </source>
</evidence>
<feature type="binding site" evidence="5">
    <location>
        <position position="135"/>
    </location>
    <ligand>
        <name>FAD</name>
        <dbReference type="ChEBI" id="CHEBI:57692"/>
    </ligand>
</feature>
<dbReference type="AlphaFoldDB" id="E1T9C2"/>
<dbReference type="KEGG" id="bgf:BC1003_1839"/>
<feature type="binding site" evidence="5">
    <location>
        <position position="352"/>
    </location>
    <ligand>
        <name>FAD</name>
        <dbReference type="ChEBI" id="CHEBI:57692"/>
    </ligand>
</feature>
<dbReference type="EC" id="1.18.1.2" evidence="5"/>
<dbReference type="Gene3D" id="3.50.50.60">
    <property type="entry name" value="FAD/NAD(P)-binding domain"/>
    <property type="match status" value="3"/>
</dbReference>
<sequence>MTSAAEPLSQPASPAIRSDVLIVGAGPVGLFAAFEAGVIGLSCQIVDALGKVGGQCTELYPDKPIYDIPAIPSCTARELVDRLLAQCKPFDVPIHLEQRVESVEQRSDGRWTVRTDRGLVFDVAAIMLAAGNGAFVPQKLPLAEAVPLESRYVHYSVQRLADFADKTVVVAGGGDSALDWALALRKVARRVTLVHRRNGFSAADSSVELMRRAVQAGEMDFIVGAISGLKLEGSAQGSAQDSPESGALKSITLRHIDGETELHADQLVVLYGLVADLGPIAQWGLSIHGGRVDVDTSNYESSRPGIFAVGDIANYPNKQKLILSGFHEASLALRKAYSYAYPERKRVHVHSSYDAKLAEKVSAAG</sequence>
<evidence type="ECO:0000256" key="3">
    <source>
        <dbReference type="ARBA" id="ARBA00022857"/>
    </source>
</evidence>
<evidence type="ECO:0000256" key="1">
    <source>
        <dbReference type="ARBA" id="ARBA00022630"/>
    </source>
</evidence>
<dbReference type="GO" id="GO:0050661">
    <property type="term" value="F:NADP binding"/>
    <property type="evidence" value="ECO:0007669"/>
    <property type="project" value="UniProtKB-UniRule"/>
</dbReference>
<evidence type="ECO:0000259" key="6">
    <source>
        <dbReference type="Pfam" id="PF07992"/>
    </source>
</evidence>
<feature type="binding site" evidence="5">
    <location>
        <position position="47"/>
    </location>
    <ligand>
        <name>FAD</name>
        <dbReference type="ChEBI" id="CHEBI:57692"/>
    </ligand>
</feature>
<evidence type="ECO:0000256" key="5">
    <source>
        <dbReference type="HAMAP-Rule" id="MF_01685"/>
    </source>
</evidence>
<comment type="similarity">
    <text evidence="5">Belongs to the ferredoxin--NADP reductase type 2 family.</text>
</comment>
<comment type="cofactor">
    <cofactor evidence="5">
        <name>FAD</name>
        <dbReference type="ChEBI" id="CHEBI:57692"/>
    </cofactor>
    <text evidence="5">Binds 1 FAD per subunit.</text>
</comment>